<evidence type="ECO:0000313" key="2">
    <source>
        <dbReference type="Proteomes" id="UP000078228"/>
    </source>
</evidence>
<accession>A0A198UDK3</accession>
<reference evidence="1 2" key="1">
    <citation type="journal article" date="2016" name="Genome Biol. Evol.">
        <title>Comparative Genomic Analyses of the Moraxella catarrhalis Serosensitive and Seroresistant Lineages Demonstrate Their Independent Evolution.</title>
        <authorList>
            <person name="Earl J.P."/>
            <person name="de Vries S.P."/>
            <person name="Ahmed A."/>
            <person name="Powell E."/>
            <person name="Schultz M.P."/>
            <person name="Hermans P.W."/>
            <person name="Hill D.J."/>
            <person name="Zhou Z."/>
            <person name="Constantinidou C.I."/>
            <person name="Hu F.Z."/>
            <person name="Bootsma H.J."/>
            <person name="Ehrlich G.D."/>
        </authorList>
    </citation>
    <scope>NUCLEOTIDE SEQUENCE [LARGE SCALE GENOMIC DNA]</scope>
    <source>
        <strain evidence="1 2">Z7542</strain>
    </source>
</reference>
<protein>
    <submittedName>
        <fullName evidence="1">Uncharacterized protein</fullName>
    </submittedName>
</protein>
<dbReference type="Proteomes" id="UP000078228">
    <property type="component" value="Unassembled WGS sequence"/>
</dbReference>
<keyword evidence="2" id="KW-1185">Reference proteome</keyword>
<organism evidence="1 2">
    <name type="scientific">Moraxella catarrhalis</name>
    <name type="common">Branhamella catarrhalis</name>
    <dbReference type="NCBI Taxonomy" id="480"/>
    <lineage>
        <taxon>Bacteria</taxon>
        <taxon>Pseudomonadati</taxon>
        <taxon>Pseudomonadota</taxon>
        <taxon>Gammaproteobacteria</taxon>
        <taxon>Moraxellales</taxon>
        <taxon>Moraxellaceae</taxon>
        <taxon>Moraxella</taxon>
    </lineage>
</organism>
<proteinExistence type="predicted"/>
<comment type="caution">
    <text evidence="1">The sequence shown here is derived from an EMBL/GenBank/DDBJ whole genome shotgun (WGS) entry which is preliminary data.</text>
</comment>
<gene>
    <name evidence="1" type="ORF">AO384_1826</name>
</gene>
<sequence length="38" mass="4778">MHKEYESESQPNLTNKDKIFAILHHSEHLVRLFYRFYR</sequence>
<name>A0A198UDK3_MORCA</name>
<dbReference type="EMBL" id="LXHC01000028">
    <property type="protein sequence ID" value="OAU94469.1"/>
    <property type="molecule type" value="Genomic_DNA"/>
</dbReference>
<dbReference type="AlphaFoldDB" id="A0A198UDK3"/>
<dbReference type="PATRIC" id="fig|480.237.peg.409"/>
<evidence type="ECO:0000313" key="1">
    <source>
        <dbReference type="EMBL" id="OAU94469.1"/>
    </source>
</evidence>